<evidence type="ECO:0000313" key="2">
    <source>
        <dbReference type="Proteomes" id="UP000091967"/>
    </source>
</evidence>
<protein>
    <submittedName>
        <fullName evidence="1">Uncharacterized protein</fullName>
    </submittedName>
</protein>
<comment type="caution">
    <text evidence="1">The sequence shown here is derived from an EMBL/GenBank/DDBJ whole genome shotgun (WGS) entry which is preliminary data.</text>
</comment>
<dbReference type="EMBL" id="LYXU01000003">
    <property type="protein sequence ID" value="OBS20455.1"/>
    <property type="molecule type" value="Genomic_DNA"/>
</dbReference>
<dbReference type="Proteomes" id="UP000091967">
    <property type="component" value="Unassembled WGS sequence"/>
</dbReference>
<proteinExistence type="predicted"/>
<reference evidence="1 2" key="1">
    <citation type="submission" date="2016-06" db="EMBL/GenBank/DDBJ databases">
        <title>Living apart together: crosstalk between the core and supernumerary genomes in a fungal plant pathogen.</title>
        <authorList>
            <person name="Vanheule A."/>
            <person name="Audenaert K."/>
            <person name="Warris S."/>
            <person name="Van De Geest H."/>
            <person name="Schijlen E."/>
            <person name="Hofte M."/>
            <person name="De Saeger S."/>
            <person name="Haesaert G."/>
            <person name="Waalwijk C."/>
            <person name="Van Der Lee T."/>
        </authorList>
    </citation>
    <scope>NUCLEOTIDE SEQUENCE [LARGE SCALE GENOMIC DNA]</scope>
    <source>
        <strain evidence="1 2">2516</strain>
    </source>
</reference>
<gene>
    <name evidence="1" type="ORF">FPOA_06824</name>
</gene>
<evidence type="ECO:0000313" key="1">
    <source>
        <dbReference type="EMBL" id="OBS20455.1"/>
    </source>
</evidence>
<keyword evidence="2" id="KW-1185">Reference proteome</keyword>
<dbReference type="AlphaFoldDB" id="A0A1B8AIR7"/>
<name>A0A1B8AIR7_FUSPO</name>
<organism evidence="1 2">
    <name type="scientific">Fusarium poae</name>
    <dbReference type="NCBI Taxonomy" id="36050"/>
    <lineage>
        <taxon>Eukaryota</taxon>
        <taxon>Fungi</taxon>
        <taxon>Dikarya</taxon>
        <taxon>Ascomycota</taxon>
        <taxon>Pezizomycotina</taxon>
        <taxon>Sordariomycetes</taxon>
        <taxon>Hypocreomycetidae</taxon>
        <taxon>Hypocreales</taxon>
        <taxon>Nectriaceae</taxon>
        <taxon>Fusarium</taxon>
    </lineage>
</organism>
<accession>A0A1B8AIR7</accession>
<sequence>MYLSGVRECFEHGAGRGGASVHVGSRVNLRGGQPLHRAEVGSRKAHRVVISRGDAGGELNGGRRGVLNGHIKPDGAAVLLLVVAEAKGLTTFGQHRKVGCGDEQGGA</sequence>